<protein>
    <submittedName>
        <fullName evidence="1">Uncharacterized protein</fullName>
    </submittedName>
</protein>
<reference evidence="1 2" key="1">
    <citation type="submission" date="2018-06" db="EMBL/GenBank/DDBJ databases">
        <authorList>
            <consortium name="Pathogen Informatics"/>
            <person name="Doyle S."/>
        </authorList>
    </citation>
    <scope>NUCLEOTIDE SEQUENCE [LARGE SCALE GENOMIC DNA]</scope>
    <source>
        <strain evidence="1 2">NCTC10289</strain>
    </source>
</reference>
<name>A0A376CVV3_9CORY</name>
<sequence length="90" mass="9905">MNDEFKTLRASIKGVAATFANSADSLPKELAVTRQFSTSVSEQIEALAEQLTPATAASDDRMLIFQALNQMQYSLGLLEARIVDLERKLD</sequence>
<evidence type="ECO:0000313" key="1">
    <source>
        <dbReference type="EMBL" id="STC76322.1"/>
    </source>
</evidence>
<dbReference type="Proteomes" id="UP000254287">
    <property type="component" value="Unassembled WGS sequence"/>
</dbReference>
<dbReference type="AlphaFoldDB" id="A0A376CVV3"/>
<gene>
    <name evidence="1" type="ORF">NCTC10289_00936</name>
</gene>
<accession>A0A376CVV3</accession>
<dbReference type="EMBL" id="UFXP01000001">
    <property type="protein sequence ID" value="STC76322.1"/>
    <property type="molecule type" value="Genomic_DNA"/>
</dbReference>
<evidence type="ECO:0000313" key="2">
    <source>
        <dbReference type="Proteomes" id="UP000254287"/>
    </source>
</evidence>
<proteinExistence type="predicted"/>
<organism evidence="1 2">
    <name type="scientific">Corynebacterium minutissimum</name>
    <dbReference type="NCBI Taxonomy" id="38301"/>
    <lineage>
        <taxon>Bacteria</taxon>
        <taxon>Bacillati</taxon>
        <taxon>Actinomycetota</taxon>
        <taxon>Actinomycetes</taxon>
        <taxon>Mycobacteriales</taxon>
        <taxon>Corynebacteriaceae</taxon>
        <taxon>Corynebacterium</taxon>
    </lineage>
</organism>